<protein>
    <submittedName>
        <fullName evidence="1">Uncharacterized protein</fullName>
    </submittedName>
</protein>
<keyword evidence="2" id="KW-1185">Reference proteome</keyword>
<feature type="non-terminal residue" evidence="1">
    <location>
        <position position="89"/>
    </location>
</feature>
<sequence length="89" mass="10237">MYQFSSIPPVPNIFNMLRKIAKPLMVREKMTIDQQYLAFCFQRNSTGARPCSFLPAIFATKSLGNDECRQTLLFDTNSNAVTDRNFPHM</sequence>
<evidence type="ECO:0000313" key="2">
    <source>
        <dbReference type="Proteomes" id="UP001195483"/>
    </source>
</evidence>
<proteinExistence type="predicted"/>
<reference evidence="1" key="1">
    <citation type="journal article" date="2021" name="Genome Biol. Evol.">
        <title>A High-Quality Reference Genome for a Parasitic Bivalve with Doubly Uniparental Inheritance (Bivalvia: Unionida).</title>
        <authorList>
            <person name="Smith C.H."/>
        </authorList>
    </citation>
    <scope>NUCLEOTIDE SEQUENCE</scope>
    <source>
        <strain evidence="1">CHS0354</strain>
    </source>
</reference>
<dbReference type="EMBL" id="JAEAOA010002342">
    <property type="protein sequence ID" value="KAK3594117.1"/>
    <property type="molecule type" value="Genomic_DNA"/>
</dbReference>
<reference evidence="1" key="2">
    <citation type="journal article" date="2021" name="Genome Biol. Evol.">
        <title>Developing a high-quality reference genome for a parasitic bivalve with doubly uniparental inheritance (Bivalvia: Unionida).</title>
        <authorList>
            <person name="Smith C.H."/>
        </authorList>
    </citation>
    <scope>NUCLEOTIDE SEQUENCE</scope>
    <source>
        <strain evidence="1">CHS0354</strain>
        <tissue evidence="1">Mantle</tissue>
    </source>
</reference>
<reference evidence="1" key="3">
    <citation type="submission" date="2023-05" db="EMBL/GenBank/DDBJ databases">
        <authorList>
            <person name="Smith C.H."/>
        </authorList>
    </citation>
    <scope>NUCLEOTIDE SEQUENCE</scope>
    <source>
        <strain evidence="1">CHS0354</strain>
        <tissue evidence="1">Mantle</tissue>
    </source>
</reference>
<organism evidence="1 2">
    <name type="scientific">Potamilus streckersoni</name>
    <dbReference type="NCBI Taxonomy" id="2493646"/>
    <lineage>
        <taxon>Eukaryota</taxon>
        <taxon>Metazoa</taxon>
        <taxon>Spiralia</taxon>
        <taxon>Lophotrochozoa</taxon>
        <taxon>Mollusca</taxon>
        <taxon>Bivalvia</taxon>
        <taxon>Autobranchia</taxon>
        <taxon>Heteroconchia</taxon>
        <taxon>Palaeoheterodonta</taxon>
        <taxon>Unionida</taxon>
        <taxon>Unionoidea</taxon>
        <taxon>Unionidae</taxon>
        <taxon>Ambleminae</taxon>
        <taxon>Lampsilini</taxon>
        <taxon>Potamilus</taxon>
    </lineage>
</organism>
<gene>
    <name evidence="1" type="ORF">CHS0354_040891</name>
</gene>
<name>A0AAE0SLK0_9BIVA</name>
<comment type="caution">
    <text evidence="1">The sequence shown here is derived from an EMBL/GenBank/DDBJ whole genome shotgun (WGS) entry which is preliminary data.</text>
</comment>
<dbReference type="AlphaFoldDB" id="A0AAE0SLK0"/>
<accession>A0AAE0SLK0</accession>
<evidence type="ECO:0000313" key="1">
    <source>
        <dbReference type="EMBL" id="KAK3594117.1"/>
    </source>
</evidence>
<dbReference type="Proteomes" id="UP001195483">
    <property type="component" value="Unassembled WGS sequence"/>
</dbReference>